<sequence>MNSRVRPNWQVDQPEENVGSKLVLKACIITFQTFWLTFTTRESVINSAILFSFNFPQTQITLIEGVQFQGLALPVVIDESRLFGEARATGMNIYIWRSSKRQVGIA</sequence>
<name>A0A8J2JWS7_9HEXA</name>
<proteinExistence type="predicted"/>
<protein>
    <submittedName>
        <fullName evidence="1">Uncharacterized protein</fullName>
    </submittedName>
</protein>
<comment type="caution">
    <text evidence="1">The sequence shown here is derived from an EMBL/GenBank/DDBJ whole genome shotgun (WGS) entry which is preliminary data.</text>
</comment>
<evidence type="ECO:0000313" key="2">
    <source>
        <dbReference type="Proteomes" id="UP000708208"/>
    </source>
</evidence>
<gene>
    <name evidence="1" type="ORF">AFUS01_LOCUS17071</name>
</gene>
<dbReference type="AlphaFoldDB" id="A0A8J2JWS7"/>
<organism evidence="1 2">
    <name type="scientific">Allacma fusca</name>
    <dbReference type="NCBI Taxonomy" id="39272"/>
    <lineage>
        <taxon>Eukaryota</taxon>
        <taxon>Metazoa</taxon>
        <taxon>Ecdysozoa</taxon>
        <taxon>Arthropoda</taxon>
        <taxon>Hexapoda</taxon>
        <taxon>Collembola</taxon>
        <taxon>Symphypleona</taxon>
        <taxon>Sminthuridae</taxon>
        <taxon>Allacma</taxon>
    </lineage>
</organism>
<dbReference type="Proteomes" id="UP000708208">
    <property type="component" value="Unassembled WGS sequence"/>
</dbReference>
<evidence type="ECO:0000313" key="1">
    <source>
        <dbReference type="EMBL" id="CAG7728280.1"/>
    </source>
</evidence>
<dbReference type="EMBL" id="CAJVCH010161212">
    <property type="protein sequence ID" value="CAG7728280.1"/>
    <property type="molecule type" value="Genomic_DNA"/>
</dbReference>
<keyword evidence="2" id="KW-1185">Reference proteome</keyword>
<reference evidence="1" key="1">
    <citation type="submission" date="2021-06" db="EMBL/GenBank/DDBJ databases">
        <authorList>
            <person name="Hodson N. C."/>
            <person name="Mongue J. A."/>
            <person name="Jaron S. K."/>
        </authorList>
    </citation>
    <scope>NUCLEOTIDE SEQUENCE</scope>
</reference>
<accession>A0A8J2JWS7</accession>